<name>A0A6J4TX31_9SPHN</name>
<dbReference type="AlphaFoldDB" id="A0A6J4TX31"/>
<evidence type="ECO:0000256" key="5">
    <source>
        <dbReference type="ARBA" id="ARBA00023136"/>
    </source>
</evidence>
<dbReference type="Gene3D" id="2.60.40.1120">
    <property type="entry name" value="Carboxypeptidase-like, regulatory domain"/>
    <property type="match status" value="1"/>
</dbReference>
<dbReference type="InterPro" id="IPR039426">
    <property type="entry name" value="TonB-dep_rcpt-like"/>
</dbReference>
<keyword evidence="5" id="KW-0472">Membrane</keyword>
<accession>A0A6J4TX31</accession>
<feature type="domain" description="TonB-dependent transporter Oar-like beta-barrel" evidence="7">
    <location>
        <begin position="398"/>
        <end position="1073"/>
    </location>
</feature>
<protein>
    <submittedName>
        <fullName evidence="8">Oar-like outer membrane protein protein, OmpA family</fullName>
    </submittedName>
</protein>
<dbReference type="GO" id="GO:0009279">
    <property type="term" value="C:cell outer membrane"/>
    <property type="evidence" value="ECO:0007669"/>
    <property type="project" value="UniProtKB-SubCell"/>
</dbReference>
<dbReference type="SUPFAM" id="SSF56935">
    <property type="entry name" value="Porins"/>
    <property type="match status" value="1"/>
</dbReference>
<evidence type="ECO:0000256" key="2">
    <source>
        <dbReference type="ARBA" id="ARBA00022448"/>
    </source>
</evidence>
<sequence>MLIWVAAARAFRVTAVKYKAHNGASRRFVALQHYGSKLVGFGDLRRGDTNIMNKFSLFCAASALAMPVAIHAQETTSSIRGSVTSGGSPVAGAAVRIVNVPSGTTSTATTDAEGNFNASGLRVGGPYTVTVVAPGFQEFQVTDISLTAGQPFRVPIDLASAGEEIVVTASRTGAREQSQGPITTLTREEIEGVASVQRDIRDIARRDPFANIDASNSRALEIAGQNGRLNRFSVDGVQFSDDFGLNNGGLPTARGPVPFDAIEQLSVKVAPYDVEEGDFQGGAINVVLRSGGNRFTGSAFYSYLDENLTGDKIAGTPVNLEFKSRQYGAFLSGPIIRDRLFFAVSYERTKEGDPVDEGPTGLGFANEVPRVTQATLDRISQIATTRYTFDPLGILDVANEQDEKYTAKLDWNITDDHRASLTYVHNTGTNQFTQNTSINPSSPTFGFRSQGYELREQVNSGVFQLNSQWSDPLSTELRVSYKDTNRDQSPFGGREFAQFEICLDETSVGNLTQCTQANAATGVLATPRLFFGPDISRQANDLNTENFSADFKMNFQAGAHTFKFLLGYTDIDVFNLFLQRALGDVYFDSIADFQNGRANRVRLAGAVPSLDVNAAAARFSTQTYTIGLQDDIDVTDTLQVSIGARFDLFGSDDRPPLNPNFLQRVGFSNRQTIGGLSIFQPRVGFNWKVLDRLILRGGVGVFGGGTPDVFLSNSFSNTGQLTNQVDIQRTATGCTPNPGGSAANQAAFCNAVLNDVTGRNFPAALTNFLTTNTGSLAAASTNAIDPDFDPSSLLRATLSASYEADFGPLGDGWLFGADLLYGEALRAIDYVDLRSVQIGTLPDGRPRYNAFGGLATTNQDLVLINDNRGRSMVAVARFNKDFDFGLGVGASYTFQDIEDVNAITSATAGSLYGNNAFADPNKTAYGTSIYQIRHSLKANLDFSRAFFGDYKTRFSIFGERRSGRPYSFTFRDPSTGRSPVFGTTGTGNRYLMYVPGGASDALVSYDSAATQTALNNFIDSTPGLRKYRGQIVPKNTGRSPRYTKVDLHFDQEIPTFVGSSRITVFADIENFLNLLDSDWGVQRQVNFPYFAPVVNVACLTAPVPTGTNPTAAQTVTAPTQTCAQYRYSSFQAPVEQIQNQNRQSLYQIRVGVRFEF</sequence>
<dbReference type="Gene3D" id="2.40.170.20">
    <property type="entry name" value="TonB-dependent receptor, beta-barrel domain"/>
    <property type="match status" value="1"/>
</dbReference>
<proteinExistence type="predicted"/>
<evidence type="ECO:0000256" key="1">
    <source>
        <dbReference type="ARBA" id="ARBA00004571"/>
    </source>
</evidence>
<reference evidence="8" key="1">
    <citation type="submission" date="2020-02" db="EMBL/GenBank/DDBJ databases">
        <authorList>
            <person name="Meier V. D."/>
        </authorList>
    </citation>
    <scope>NUCLEOTIDE SEQUENCE</scope>
    <source>
        <strain evidence="8">AVDCRST_MAG23</strain>
    </source>
</reference>
<dbReference type="PANTHER" id="PTHR30069">
    <property type="entry name" value="TONB-DEPENDENT OUTER MEMBRANE RECEPTOR"/>
    <property type="match status" value="1"/>
</dbReference>
<gene>
    <name evidence="8" type="ORF">AVDCRST_MAG23-1273</name>
</gene>
<dbReference type="InterPro" id="IPR037066">
    <property type="entry name" value="Plug_dom_sf"/>
</dbReference>
<dbReference type="Pfam" id="PF25183">
    <property type="entry name" value="OMP_b-brl_4"/>
    <property type="match status" value="2"/>
</dbReference>
<organism evidence="8">
    <name type="scientific">uncultured Sphingosinicella sp</name>
    <dbReference type="NCBI Taxonomy" id="478748"/>
    <lineage>
        <taxon>Bacteria</taxon>
        <taxon>Pseudomonadati</taxon>
        <taxon>Pseudomonadota</taxon>
        <taxon>Alphaproteobacteria</taxon>
        <taxon>Sphingomonadales</taxon>
        <taxon>Sphingosinicellaceae</taxon>
        <taxon>Sphingosinicella</taxon>
        <taxon>environmental samples</taxon>
    </lineage>
</organism>
<evidence type="ECO:0000313" key="8">
    <source>
        <dbReference type="EMBL" id="CAA9533897.1"/>
    </source>
</evidence>
<keyword evidence="4" id="KW-0812">Transmembrane</keyword>
<dbReference type="Pfam" id="PF13620">
    <property type="entry name" value="CarboxypepD_reg"/>
    <property type="match status" value="1"/>
</dbReference>
<evidence type="ECO:0000256" key="3">
    <source>
        <dbReference type="ARBA" id="ARBA00022452"/>
    </source>
</evidence>
<dbReference type="GO" id="GO:0015344">
    <property type="term" value="F:siderophore uptake transmembrane transporter activity"/>
    <property type="evidence" value="ECO:0007669"/>
    <property type="project" value="TreeGrafter"/>
</dbReference>
<dbReference type="GO" id="GO:0030246">
    <property type="term" value="F:carbohydrate binding"/>
    <property type="evidence" value="ECO:0007669"/>
    <property type="project" value="InterPro"/>
</dbReference>
<dbReference type="EMBL" id="CADCWD010000051">
    <property type="protein sequence ID" value="CAA9533897.1"/>
    <property type="molecule type" value="Genomic_DNA"/>
</dbReference>
<evidence type="ECO:0000256" key="6">
    <source>
        <dbReference type="ARBA" id="ARBA00023237"/>
    </source>
</evidence>
<keyword evidence="3" id="KW-1134">Transmembrane beta strand</keyword>
<dbReference type="GO" id="GO:0044718">
    <property type="term" value="P:siderophore transmembrane transport"/>
    <property type="evidence" value="ECO:0007669"/>
    <property type="project" value="TreeGrafter"/>
</dbReference>
<comment type="subcellular location">
    <subcellularLocation>
        <location evidence="1">Cell outer membrane</location>
        <topology evidence="1">Multi-pass membrane protein</topology>
    </subcellularLocation>
</comment>
<dbReference type="InterPro" id="IPR036942">
    <property type="entry name" value="Beta-barrel_TonB_sf"/>
</dbReference>
<evidence type="ECO:0000259" key="7">
    <source>
        <dbReference type="Pfam" id="PF25183"/>
    </source>
</evidence>
<keyword evidence="6" id="KW-0998">Cell outer membrane</keyword>
<dbReference type="SUPFAM" id="SSF49452">
    <property type="entry name" value="Starch-binding domain-like"/>
    <property type="match status" value="1"/>
</dbReference>
<dbReference type="InterPro" id="IPR057601">
    <property type="entry name" value="Oar-like_b-barrel"/>
</dbReference>
<dbReference type="InterPro" id="IPR013784">
    <property type="entry name" value="Carb-bd-like_fold"/>
</dbReference>
<evidence type="ECO:0000256" key="4">
    <source>
        <dbReference type="ARBA" id="ARBA00022692"/>
    </source>
</evidence>
<keyword evidence="2" id="KW-0813">Transport</keyword>
<feature type="domain" description="TonB-dependent transporter Oar-like beta-barrel" evidence="7">
    <location>
        <begin position="287"/>
        <end position="351"/>
    </location>
</feature>
<dbReference type="Gene3D" id="2.170.130.10">
    <property type="entry name" value="TonB-dependent receptor, plug domain"/>
    <property type="match status" value="1"/>
</dbReference>
<dbReference type="PANTHER" id="PTHR30069:SF46">
    <property type="entry name" value="OAR PROTEIN"/>
    <property type="match status" value="1"/>
</dbReference>